<comment type="cofactor">
    <cofactor evidence="2">
        <name>Mg(2+)</name>
        <dbReference type="ChEBI" id="CHEBI:18420"/>
    </cofactor>
</comment>
<evidence type="ECO:0000256" key="2">
    <source>
        <dbReference type="ARBA" id="ARBA00001946"/>
    </source>
</evidence>
<reference evidence="9 10" key="1">
    <citation type="submission" date="2020-08" db="EMBL/GenBank/DDBJ databases">
        <title>Sequencing the genomes of 1000 actinobacteria strains.</title>
        <authorList>
            <person name="Klenk H.-P."/>
        </authorList>
    </citation>
    <scope>NUCLEOTIDE SEQUENCE [LARGE SCALE GENOMIC DNA]</scope>
    <source>
        <strain evidence="9 10">DSM 43150</strain>
    </source>
</reference>
<dbReference type="Pfam" id="PF00180">
    <property type="entry name" value="Iso_dh"/>
    <property type="match status" value="1"/>
</dbReference>
<name>A0A7W7MJK5_9ACTN</name>
<comment type="caution">
    <text evidence="9">The sequence shown here is derived from an EMBL/GenBank/DDBJ whole genome shotgun (WGS) entry which is preliminary data.</text>
</comment>
<evidence type="ECO:0000313" key="11">
    <source>
        <dbReference type="Proteomes" id="UP000631312"/>
    </source>
</evidence>
<dbReference type="SMART" id="SM01329">
    <property type="entry name" value="Iso_dh"/>
    <property type="match status" value="1"/>
</dbReference>
<dbReference type="PROSITE" id="PS00470">
    <property type="entry name" value="IDH_IMDH"/>
    <property type="match status" value="1"/>
</dbReference>
<keyword evidence="6" id="KW-0464">Manganese</keyword>
<accession>A0A7W7MJK5</accession>
<evidence type="ECO:0000259" key="7">
    <source>
        <dbReference type="SMART" id="SM01329"/>
    </source>
</evidence>
<dbReference type="Gene3D" id="3.40.718.10">
    <property type="entry name" value="Isopropylmalate Dehydrogenase"/>
    <property type="match status" value="1"/>
</dbReference>
<comment type="cofactor">
    <cofactor evidence="1">
        <name>Mn(2+)</name>
        <dbReference type="ChEBI" id="CHEBI:29035"/>
    </cofactor>
</comment>
<dbReference type="Proteomes" id="UP000631312">
    <property type="component" value="Unassembled WGS sequence"/>
</dbReference>
<dbReference type="GO" id="GO:0051287">
    <property type="term" value="F:NAD binding"/>
    <property type="evidence" value="ECO:0007669"/>
    <property type="project" value="InterPro"/>
</dbReference>
<keyword evidence="11" id="KW-1185">Reference proteome</keyword>
<dbReference type="InterPro" id="IPR024084">
    <property type="entry name" value="IsoPropMal-DH-like_dom"/>
</dbReference>
<evidence type="ECO:0000313" key="9">
    <source>
        <dbReference type="EMBL" id="MBB4752553.1"/>
    </source>
</evidence>
<dbReference type="InterPro" id="IPR019818">
    <property type="entry name" value="IsoCit/isopropylmalate_DH_CS"/>
</dbReference>
<keyword evidence="5" id="KW-0520">NAD</keyword>
<gene>
    <name evidence="8" type="ORF">Alo02nite_77490</name>
    <name evidence="9" type="ORF">BJ964_006714</name>
</gene>
<evidence type="ECO:0000256" key="3">
    <source>
        <dbReference type="ARBA" id="ARBA00022723"/>
    </source>
</evidence>
<dbReference type="Proteomes" id="UP000590511">
    <property type="component" value="Unassembled WGS sequence"/>
</dbReference>
<sequence>MVVASNLFGDILSDLGPACTGTLGIAPSANINPERDHPSLFEPVHGSAPDIAGKGIANPVGQIWCGSMMLEHLGHPEAAGHLLGAIEDVLAYGPGQAPLTPDLGGTGTTTELADAIAQRVRER</sequence>
<dbReference type="GO" id="GO:0016616">
    <property type="term" value="F:oxidoreductase activity, acting on the CH-OH group of donors, NAD or NADP as acceptor"/>
    <property type="evidence" value="ECO:0007669"/>
    <property type="project" value="InterPro"/>
</dbReference>
<keyword evidence="3" id="KW-0479">Metal-binding</keyword>
<evidence type="ECO:0000256" key="4">
    <source>
        <dbReference type="ARBA" id="ARBA00023002"/>
    </source>
</evidence>
<dbReference type="PANTHER" id="PTHR43275">
    <property type="entry name" value="D-MALATE DEHYDROGENASE [DECARBOXYLATING]"/>
    <property type="match status" value="1"/>
</dbReference>
<dbReference type="EMBL" id="BOMP01000143">
    <property type="protein sequence ID" value="GIE44851.1"/>
    <property type="molecule type" value="Genomic_DNA"/>
</dbReference>
<evidence type="ECO:0000256" key="5">
    <source>
        <dbReference type="ARBA" id="ARBA00023027"/>
    </source>
</evidence>
<evidence type="ECO:0000313" key="10">
    <source>
        <dbReference type="Proteomes" id="UP000590511"/>
    </source>
</evidence>
<reference evidence="8 11" key="2">
    <citation type="submission" date="2021-01" db="EMBL/GenBank/DDBJ databases">
        <title>Whole genome shotgun sequence of Actinoplanes lobatus NBRC 12513.</title>
        <authorList>
            <person name="Komaki H."/>
            <person name="Tamura T."/>
        </authorList>
    </citation>
    <scope>NUCLEOTIDE SEQUENCE [LARGE SCALE GENOMIC DNA]</scope>
    <source>
        <strain evidence="8 11">NBRC 12513</strain>
    </source>
</reference>
<protein>
    <submittedName>
        <fullName evidence="9">Isocitrate/isopropylmalate dehydrogenase</fullName>
    </submittedName>
</protein>
<feature type="domain" description="Isopropylmalate dehydrogenase-like" evidence="7">
    <location>
        <begin position="1"/>
        <end position="116"/>
    </location>
</feature>
<evidence type="ECO:0000256" key="1">
    <source>
        <dbReference type="ARBA" id="ARBA00001936"/>
    </source>
</evidence>
<keyword evidence="4" id="KW-0560">Oxidoreductase</keyword>
<evidence type="ECO:0000313" key="8">
    <source>
        <dbReference type="EMBL" id="GIE44851.1"/>
    </source>
</evidence>
<evidence type="ECO:0000256" key="6">
    <source>
        <dbReference type="ARBA" id="ARBA00023211"/>
    </source>
</evidence>
<dbReference type="SUPFAM" id="SSF53659">
    <property type="entry name" value="Isocitrate/Isopropylmalate dehydrogenase-like"/>
    <property type="match status" value="1"/>
</dbReference>
<dbReference type="InterPro" id="IPR050501">
    <property type="entry name" value="ICDH/IPMDH"/>
</dbReference>
<dbReference type="AlphaFoldDB" id="A0A7W7MJK5"/>
<proteinExistence type="predicted"/>
<dbReference type="GO" id="GO:0000287">
    <property type="term" value="F:magnesium ion binding"/>
    <property type="evidence" value="ECO:0007669"/>
    <property type="project" value="InterPro"/>
</dbReference>
<dbReference type="EMBL" id="JACHNC010000001">
    <property type="protein sequence ID" value="MBB4752553.1"/>
    <property type="molecule type" value="Genomic_DNA"/>
</dbReference>
<dbReference type="PANTHER" id="PTHR43275:SF1">
    <property type="entry name" value="D-MALATE DEHYDROGENASE [DECARBOXYLATING]"/>
    <property type="match status" value="1"/>
</dbReference>
<organism evidence="9 10">
    <name type="scientific">Actinoplanes lobatus</name>
    <dbReference type="NCBI Taxonomy" id="113568"/>
    <lineage>
        <taxon>Bacteria</taxon>
        <taxon>Bacillati</taxon>
        <taxon>Actinomycetota</taxon>
        <taxon>Actinomycetes</taxon>
        <taxon>Micromonosporales</taxon>
        <taxon>Micromonosporaceae</taxon>
        <taxon>Actinoplanes</taxon>
    </lineage>
</organism>